<proteinExistence type="predicted"/>
<organism evidence="1 2">
    <name type="scientific">Gossypium anomalum</name>
    <dbReference type="NCBI Taxonomy" id="47600"/>
    <lineage>
        <taxon>Eukaryota</taxon>
        <taxon>Viridiplantae</taxon>
        <taxon>Streptophyta</taxon>
        <taxon>Embryophyta</taxon>
        <taxon>Tracheophyta</taxon>
        <taxon>Spermatophyta</taxon>
        <taxon>Magnoliopsida</taxon>
        <taxon>eudicotyledons</taxon>
        <taxon>Gunneridae</taxon>
        <taxon>Pentapetalae</taxon>
        <taxon>rosids</taxon>
        <taxon>malvids</taxon>
        <taxon>Malvales</taxon>
        <taxon>Malvaceae</taxon>
        <taxon>Malvoideae</taxon>
        <taxon>Gossypium</taxon>
    </lineage>
</organism>
<dbReference type="Proteomes" id="UP000701853">
    <property type="component" value="Chromosome 3"/>
</dbReference>
<gene>
    <name evidence="1" type="ORF">CXB51_006068</name>
</gene>
<evidence type="ECO:0000313" key="1">
    <source>
        <dbReference type="EMBL" id="KAG8499532.1"/>
    </source>
</evidence>
<comment type="caution">
    <text evidence="1">The sequence shown here is derived from an EMBL/GenBank/DDBJ whole genome shotgun (WGS) entry which is preliminary data.</text>
</comment>
<reference evidence="1 2" key="1">
    <citation type="journal article" date="2021" name="bioRxiv">
        <title>The Gossypium anomalum genome as a resource for cotton improvement and evolutionary analysis of hybrid incompatibility.</title>
        <authorList>
            <person name="Grover C.E."/>
            <person name="Yuan D."/>
            <person name="Arick M.A."/>
            <person name="Miller E.R."/>
            <person name="Hu G."/>
            <person name="Peterson D.G."/>
            <person name="Wendel J.F."/>
            <person name="Udall J.A."/>
        </authorList>
    </citation>
    <scope>NUCLEOTIDE SEQUENCE [LARGE SCALE GENOMIC DNA]</scope>
    <source>
        <strain evidence="1">JFW-Udall</strain>
        <tissue evidence="1">Leaf</tissue>
    </source>
</reference>
<sequence>MSSDHFFHSIVYDSPHVVKRNELWHFQISLAISKKEKGEASVSRVGCKWFREFLFDNALRDLGASGAKFTWCRGRECELRHEIEEVLAHEELLWFQKSRAEYRTLARRKWNKVEGLLVDNEKCFEDDVLKQHVAPGMDGFQASLFQTQWEIVGPSVCFLL</sequence>
<keyword evidence="2" id="KW-1185">Reference proteome</keyword>
<name>A0A8J5ZEI4_9ROSI</name>
<protein>
    <submittedName>
        <fullName evidence="1">Uncharacterized protein</fullName>
    </submittedName>
</protein>
<dbReference type="AlphaFoldDB" id="A0A8J5ZEI4"/>
<dbReference type="EMBL" id="JAHUZN010000003">
    <property type="protein sequence ID" value="KAG8499532.1"/>
    <property type="molecule type" value="Genomic_DNA"/>
</dbReference>
<accession>A0A8J5ZEI4</accession>
<evidence type="ECO:0000313" key="2">
    <source>
        <dbReference type="Proteomes" id="UP000701853"/>
    </source>
</evidence>